<dbReference type="Proteomes" id="UP000562492">
    <property type="component" value="Unassembled WGS sequence"/>
</dbReference>
<comment type="caution">
    <text evidence="1">The sequence shown here is derived from an EMBL/GenBank/DDBJ whole genome shotgun (WGS) entry which is preliminary data.</text>
</comment>
<name>A0ABR6RFU5_9BURK</name>
<keyword evidence="2" id="KW-1185">Reference proteome</keyword>
<evidence type="ECO:0000313" key="2">
    <source>
        <dbReference type="Proteomes" id="UP000562492"/>
    </source>
</evidence>
<sequence length="144" mass="16103">MTLNIKSKAVSPTSFLHLKDAQENLMYTEPDKKGAEKLPVGVNVYGPGSKEYQAAQTKVNNRAIQRLQKRGGKFEQTAEEKQKEQVHYLAEITHSFENLDYEGITSGRELALAVYGDTSIGFVADQVAEFVKDWSNFTQNSVKS</sequence>
<dbReference type="RefSeq" id="WP_184708044.1">
    <property type="nucleotide sequence ID" value="NZ_JACHKZ010000010.1"/>
</dbReference>
<gene>
    <name evidence="1" type="ORF">HNP33_002077</name>
</gene>
<evidence type="ECO:0000313" key="1">
    <source>
        <dbReference type="EMBL" id="MBB6578009.1"/>
    </source>
</evidence>
<accession>A0ABR6RFU5</accession>
<protein>
    <submittedName>
        <fullName evidence="1">Uncharacterized protein</fullName>
    </submittedName>
</protein>
<dbReference type="EMBL" id="JACHKZ010000010">
    <property type="protein sequence ID" value="MBB6578009.1"/>
    <property type="molecule type" value="Genomic_DNA"/>
</dbReference>
<proteinExistence type="predicted"/>
<organism evidence="1 2">
    <name type="scientific">Comamonas odontotermitis</name>
    <dbReference type="NCBI Taxonomy" id="379895"/>
    <lineage>
        <taxon>Bacteria</taxon>
        <taxon>Pseudomonadati</taxon>
        <taxon>Pseudomonadota</taxon>
        <taxon>Betaproteobacteria</taxon>
        <taxon>Burkholderiales</taxon>
        <taxon>Comamonadaceae</taxon>
        <taxon>Comamonas</taxon>
    </lineage>
</organism>
<reference evidence="1 2" key="1">
    <citation type="submission" date="2020-08" db="EMBL/GenBank/DDBJ databases">
        <title>Functional genomics of gut bacteria from endangered species of beetles.</title>
        <authorList>
            <person name="Carlos-Shanley C."/>
        </authorList>
    </citation>
    <scope>NUCLEOTIDE SEQUENCE [LARGE SCALE GENOMIC DNA]</scope>
    <source>
        <strain evidence="1 2">S00124</strain>
    </source>
</reference>